<dbReference type="Proteomes" id="UP000259570">
    <property type="component" value="Unassembled WGS sequence"/>
</dbReference>
<dbReference type="InterPro" id="IPR016181">
    <property type="entry name" value="Acyl_CoA_acyltransferase"/>
</dbReference>
<dbReference type="RefSeq" id="WP_116905357.1">
    <property type="nucleotide sequence ID" value="NZ_CP142084.2"/>
</dbReference>
<dbReference type="CDD" id="cd04301">
    <property type="entry name" value="NAT_SF"/>
    <property type="match status" value="1"/>
</dbReference>
<sequence length="154" mass="16759">MLPLRVTTEASEPDVALIHRYLSQHTSWARDIGLPLVQRSIDNSRCFGGFTGSGQAAFARVVSDYATFAYLGDVFVLPEHQGRGYGNALMDAVMAHPKLQGLRRFSLATSDAHRLYAASQRAVQVLSRCEPCSAAARPAPPHGCLRDVPAVHRS</sequence>
<dbReference type="EMBL" id="QUZM01000008">
    <property type="protein sequence ID" value="RFF40796.1"/>
    <property type="molecule type" value="Genomic_DNA"/>
</dbReference>
<feature type="domain" description="N-acetyltransferase" evidence="1">
    <location>
        <begin position="2"/>
        <end position="154"/>
    </location>
</feature>
<dbReference type="GO" id="GO:0016747">
    <property type="term" value="F:acyltransferase activity, transferring groups other than amino-acyl groups"/>
    <property type="evidence" value="ECO:0007669"/>
    <property type="project" value="InterPro"/>
</dbReference>
<dbReference type="PANTHER" id="PTHR43233">
    <property type="entry name" value="FAMILY N-ACETYLTRANSFERASE, PUTATIVE (AFU_ORTHOLOGUE AFUA_6G03350)-RELATED"/>
    <property type="match status" value="1"/>
</dbReference>
<dbReference type="GeneID" id="97212549"/>
<keyword evidence="2" id="KW-0808">Transferase</keyword>
<evidence type="ECO:0000259" key="1">
    <source>
        <dbReference type="PROSITE" id="PS51186"/>
    </source>
</evidence>
<dbReference type="PROSITE" id="PS51186">
    <property type="entry name" value="GNAT"/>
    <property type="match status" value="1"/>
</dbReference>
<evidence type="ECO:0000313" key="2">
    <source>
        <dbReference type="EMBL" id="RFF40796.1"/>
    </source>
</evidence>
<proteinExistence type="predicted"/>
<reference evidence="2 3" key="1">
    <citation type="submission" date="2018-08" db="EMBL/GenBank/DDBJ databases">
        <title>Genome sequencing of X. nasturtii WHRI 8984.</title>
        <authorList>
            <person name="Studholme D.J."/>
            <person name="Mchugh J."/>
            <person name="Vicente J."/>
        </authorList>
    </citation>
    <scope>NUCLEOTIDE SEQUENCE [LARGE SCALE GENOMIC DNA]</scope>
    <source>
        <strain evidence="2 3">WHRI 8984</strain>
    </source>
</reference>
<dbReference type="Gene3D" id="3.40.630.30">
    <property type="match status" value="1"/>
</dbReference>
<dbReference type="OrthoDB" id="3216107at2"/>
<dbReference type="AlphaFoldDB" id="A0A3E1KP28"/>
<comment type="caution">
    <text evidence="2">The sequence shown here is derived from an EMBL/GenBank/DDBJ whole genome shotgun (WGS) entry which is preliminary data.</text>
</comment>
<dbReference type="Pfam" id="PF00583">
    <property type="entry name" value="Acetyltransf_1"/>
    <property type="match status" value="1"/>
</dbReference>
<dbReference type="InterPro" id="IPR000182">
    <property type="entry name" value="GNAT_dom"/>
</dbReference>
<dbReference type="InterPro" id="IPR053144">
    <property type="entry name" value="Acetyltransferase_Butenolide"/>
</dbReference>
<evidence type="ECO:0000313" key="3">
    <source>
        <dbReference type="Proteomes" id="UP000259570"/>
    </source>
</evidence>
<dbReference type="SUPFAM" id="SSF55729">
    <property type="entry name" value="Acyl-CoA N-acyltransferases (Nat)"/>
    <property type="match status" value="1"/>
</dbReference>
<gene>
    <name evidence="2" type="ORF">DZD52_06045</name>
</gene>
<dbReference type="PANTHER" id="PTHR43233:SF1">
    <property type="entry name" value="FAMILY N-ACETYLTRANSFERASE, PUTATIVE (AFU_ORTHOLOGUE AFUA_6G03350)-RELATED"/>
    <property type="match status" value="1"/>
</dbReference>
<name>A0A3E1KP28_9XANT</name>
<organism evidence="2 3">
    <name type="scientific">Xanthomonas nasturtii</name>
    <dbReference type="NCBI Taxonomy" id="1843581"/>
    <lineage>
        <taxon>Bacteria</taxon>
        <taxon>Pseudomonadati</taxon>
        <taxon>Pseudomonadota</taxon>
        <taxon>Gammaproteobacteria</taxon>
        <taxon>Lysobacterales</taxon>
        <taxon>Lysobacteraceae</taxon>
        <taxon>Xanthomonas</taxon>
    </lineage>
</organism>
<protein>
    <submittedName>
        <fullName evidence="2">N-acetyltransferase</fullName>
    </submittedName>
</protein>
<accession>A0A3E1KP28</accession>